<protein>
    <submittedName>
        <fullName evidence="2">DUF4226 domain-containing protein</fullName>
    </submittedName>
</protein>
<organism evidence="2 3">
    <name type="scientific">Mycobacterium pinniadriaticum</name>
    <dbReference type="NCBI Taxonomy" id="2994102"/>
    <lineage>
        <taxon>Bacteria</taxon>
        <taxon>Bacillati</taxon>
        <taxon>Actinomycetota</taxon>
        <taxon>Actinomycetes</taxon>
        <taxon>Mycobacteriales</taxon>
        <taxon>Mycobacteriaceae</taxon>
        <taxon>Mycobacterium</taxon>
    </lineage>
</organism>
<dbReference type="Pfam" id="PF10774">
    <property type="entry name" value="DUF4226"/>
    <property type="match status" value="1"/>
</dbReference>
<feature type="region of interest" description="Disordered" evidence="1">
    <location>
        <begin position="431"/>
        <end position="466"/>
    </location>
</feature>
<dbReference type="RefSeq" id="WP_265995008.1">
    <property type="nucleotide sequence ID" value="NZ_JAPJDN010000002.1"/>
</dbReference>
<feature type="compositionally biased region" description="Low complexity" evidence="1">
    <location>
        <begin position="270"/>
        <end position="288"/>
    </location>
</feature>
<proteinExistence type="predicted"/>
<keyword evidence="3" id="KW-1185">Reference proteome</keyword>
<evidence type="ECO:0000313" key="2">
    <source>
        <dbReference type="EMBL" id="MCX2935633.1"/>
    </source>
</evidence>
<feature type="compositionally biased region" description="Acidic residues" evidence="1">
    <location>
        <begin position="293"/>
        <end position="313"/>
    </location>
</feature>
<dbReference type="InterPro" id="IPR019710">
    <property type="entry name" value="DUF4226"/>
</dbReference>
<name>A0ABT3S805_9MYCO</name>
<evidence type="ECO:0000256" key="1">
    <source>
        <dbReference type="SAM" id="MobiDB-lite"/>
    </source>
</evidence>
<evidence type="ECO:0000313" key="3">
    <source>
        <dbReference type="Proteomes" id="UP001300745"/>
    </source>
</evidence>
<comment type="caution">
    <text evidence="2">The sequence shown here is derived from an EMBL/GenBank/DDBJ whole genome shotgun (WGS) entry which is preliminary data.</text>
</comment>
<dbReference type="Proteomes" id="UP001300745">
    <property type="component" value="Unassembled WGS sequence"/>
</dbReference>
<reference evidence="2 3" key="1">
    <citation type="submission" date="2022-11" db="EMBL/GenBank/DDBJ databases">
        <title>Mycobacterium sp. nov.</title>
        <authorList>
            <person name="Papic B."/>
            <person name="Spicic S."/>
            <person name="Duvnjak S."/>
        </authorList>
    </citation>
    <scope>NUCLEOTIDE SEQUENCE [LARGE SCALE GENOMIC DNA]</scope>
    <source>
        <strain evidence="2 3">CVI_P4</strain>
    </source>
</reference>
<accession>A0ABT3S805</accession>
<dbReference type="EMBL" id="JAPJDO010000002">
    <property type="protein sequence ID" value="MCX2935633.1"/>
    <property type="molecule type" value="Genomic_DNA"/>
</dbReference>
<feature type="region of interest" description="Disordered" evidence="1">
    <location>
        <begin position="224"/>
        <end position="345"/>
    </location>
</feature>
<feature type="compositionally biased region" description="Low complexity" evidence="1">
    <location>
        <begin position="224"/>
        <end position="237"/>
    </location>
</feature>
<sequence>MASYQDLLDAIARVGAATGDDRAWMTGLSDTDLAMVTSPVSVVSPSAIDNVLSRIRARHRQVFDPPPPAEPGPAIAEGRAAEAIRTAEASLAQQNSASARLDLQVVAAVLNAHVTHAAGRAALDNLQHDIEAAVTTRTDLDTPAGARSFQRYLIGKLRDIKTVVETAGLDDTSKASLAAALASLYVAATPDGVGDRPAEPPSVEPAAEHRPPAADIQADVGTDPLADMLLPDDLTALPPDPGTPGQPAVAPMMPPPAGVPALSGGGGSPATGAAPIPAALANPAPLRLPTDDNLFDDPMFDEPVDDPPDEPESAADGLAPGEEEPTAPTPDDSNVVHLPNGETVTAPSPQLAAAITAAVAGTPIAEAFRQQGITIPAPGSTVAHPIDPTRVIPGDVGMLIDRHALALGNGKAVFNNQIQPIASVTGPSFLGWEHPPEPGAGTPTPKSDQPAPTRPAVTAGPPAIGE</sequence>
<gene>
    <name evidence="2" type="ORF">ORI27_02895</name>
</gene>
<feature type="region of interest" description="Disordered" evidence="1">
    <location>
        <begin position="191"/>
        <end position="212"/>
    </location>
</feature>